<dbReference type="EMBL" id="KJ778810">
    <property type="protein sequence ID" value="AJE24498.1"/>
    <property type="molecule type" value="Genomic_DNA"/>
</dbReference>
<dbReference type="SUPFAM" id="SSF53448">
    <property type="entry name" value="Nucleotide-diphospho-sugar transferases"/>
    <property type="match status" value="1"/>
</dbReference>
<dbReference type="PANTHER" id="PTHR22916">
    <property type="entry name" value="GLYCOSYLTRANSFERASE"/>
    <property type="match status" value="1"/>
</dbReference>
<protein>
    <submittedName>
        <fullName evidence="2">Glycosyl transferase family 2</fullName>
    </submittedName>
    <submittedName>
        <fullName evidence="3">Putative glycosyltransferase</fullName>
    </submittedName>
</protein>
<evidence type="ECO:0000313" key="3">
    <source>
        <dbReference type="EMBL" id="BAQ01431.1"/>
    </source>
</evidence>
<evidence type="ECO:0000313" key="2">
    <source>
        <dbReference type="EMBL" id="AJE24498.1"/>
    </source>
</evidence>
<gene>
    <name evidence="2" type="primary">epsE</name>
</gene>
<sequence length="308" mass="35365">MKHEPKIAILLCSYNGGAYIRRQLDSIISQSYSNWVLYISDDGSTDETLDIVYEYKKRLGDGRVQVFSGPGQGFAWNFISLVDKVPGDFDYYAFSDQDDEWLNFKLDKAVQLLITDDSIPQLYCGRTQLVDEDNCRLGLSPLFTRKPCFRNALVQSIAGGNTMIFNRASKNIILKTPSNSKIISHDWWIYILVTGCGGRVIYDKQPTILYRQHQNNIIGANKGISARLSRLLGVIDGRYKKWIQANLDVLEEIEINFTEDNRFVLNNFIRARKSGFFKRIYIFSKIKLFRQTLVGSFAFIIAIMMNKV</sequence>
<dbReference type="RefSeq" id="WP_032281149.1">
    <property type="nucleotide sequence ID" value="NZ_JAHTJH010000044.1"/>
</dbReference>
<reference evidence="2" key="2">
    <citation type="journal article" date="2016" name="PLoS ONE">
        <title>Comparison of O-Antigen Gene Clusters of All O-Serogroups of Escherichia coli and Proposal for Adopting a New Nomenclature for O-Typing.</title>
        <authorList>
            <person name="DebRoy C."/>
            <person name="Fratamico P.M."/>
            <person name="Yan X."/>
            <person name="Baranzoni G."/>
            <person name="Liu Y."/>
            <person name="Needleman D.S."/>
            <person name="Tebbs R."/>
            <person name="O'Connell C.D."/>
            <person name="Allred A."/>
            <person name="Swimley M."/>
            <person name="Mwangi M."/>
            <person name="Kapur V."/>
            <person name="Raygoza Garay J.A."/>
            <person name="Roberts E.L."/>
            <person name="Katani R."/>
        </authorList>
    </citation>
    <scope>NUCLEOTIDE SEQUENCE</scope>
    <source>
        <strain evidence="2">H 320a</strain>
    </source>
</reference>
<accession>A0A0A8J5A7</accession>
<dbReference type="GO" id="GO:0016758">
    <property type="term" value="F:hexosyltransferase activity"/>
    <property type="evidence" value="ECO:0007669"/>
    <property type="project" value="UniProtKB-ARBA"/>
</dbReference>
<dbReference type="PANTHER" id="PTHR22916:SF3">
    <property type="entry name" value="UDP-GLCNAC:BETAGAL BETA-1,3-N-ACETYLGLUCOSAMINYLTRANSFERASE-LIKE PROTEIN 1"/>
    <property type="match status" value="1"/>
</dbReference>
<keyword evidence="3" id="KW-0808">Transferase</keyword>
<organism evidence="3">
    <name type="scientific">Escherichia coli</name>
    <dbReference type="NCBI Taxonomy" id="562"/>
    <lineage>
        <taxon>Bacteria</taxon>
        <taxon>Pseudomonadati</taxon>
        <taxon>Pseudomonadota</taxon>
        <taxon>Gammaproteobacteria</taxon>
        <taxon>Enterobacterales</taxon>
        <taxon>Enterobacteriaceae</taxon>
        <taxon>Escherichia</taxon>
    </lineage>
</organism>
<dbReference type="EMBL" id="AB812044">
    <property type="protein sequence ID" value="BAQ01431.1"/>
    <property type="molecule type" value="Genomic_DNA"/>
</dbReference>
<dbReference type="Pfam" id="PF00535">
    <property type="entry name" value="Glycos_transf_2"/>
    <property type="match status" value="1"/>
</dbReference>
<name>A0A0A8J5A7_ECOLX</name>
<dbReference type="CDD" id="cd04196">
    <property type="entry name" value="GT_2_like_d"/>
    <property type="match status" value="1"/>
</dbReference>
<reference evidence="3" key="1">
    <citation type="journal article" date="2014" name="DNA Res.">
        <title>A complete view of the genetic diversity of the Escherichia coli O-antigen biosynthesis gene cluster.</title>
        <authorList>
            <person name="Iguchi A."/>
            <person name="Iyoda S."/>
            <person name="Kikuchi T."/>
            <person name="Ogura Y."/>
            <person name="Katsura K."/>
            <person name="Ohnishi M."/>
            <person name="Hayashi T."/>
            <person name="Thomson N.R."/>
        </authorList>
    </citation>
    <scope>NUCLEOTIDE SEQUENCE</scope>
    <source>
        <strain evidence="3">H320a</strain>
    </source>
</reference>
<proteinExistence type="predicted"/>
<dbReference type="Gene3D" id="3.90.550.10">
    <property type="entry name" value="Spore Coat Polysaccharide Biosynthesis Protein SpsA, Chain A"/>
    <property type="match status" value="1"/>
</dbReference>
<dbReference type="InterPro" id="IPR029044">
    <property type="entry name" value="Nucleotide-diphossugar_trans"/>
</dbReference>
<dbReference type="InterPro" id="IPR001173">
    <property type="entry name" value="Glyco_trans_2-like"/>
</dbReference>
<evidence type="ECO:0000259" key="1">
    <source>
        <dbReference type="Pfam" id="PF00535"/>
    </source>
</evidence>
<dbReference type="AlphaFoldDB" id="A0A0A8J5A7"/>
<feature type="domain" description="Glycosyltransferase 2-like" evidence="1">
    <location>
        <begin position="9"/>
        <end position="124"/>
    </location>
</feature>